<dbReference type="RefSeq" id="WP_285453427.1">
    <property type="nucleotide sequence ID" value="NZ_CP127173.1"/>
</dbReference>
<sequence length="285" mass="30296">MTAPRCEAGREFENADHPVPVRSPGPVEPFDLLVGQGAARERQAGHPAEVEVAQRECVRVTERAVPDLRRRPHPDSRHRRQQPVDPGGVGGGAFELARVAAGEHDRPRTLQVDSGSPPVPDRDLRPHLRVRHDPHRGGSGARRRRAVGAQQPGPGGLGVQADDPLLEDRGHQRLEHPARAGDAQARQPAPSSLENGVGGPELLGVVVGTQFGGDALDELVGARAPRVDFHVVEAVLPDPVGDRPGRGRRRPPQAVGLLAVGGIVPSAGRASMIFSRLICGLFSPD</sequence>
<evidence type="ECO:0000313" key="2">
    <source>
        <dbReference type="EMBL" id="WIV56311.1"/>
    </source>
</evidence>
<keyword evidence="3" id="KW-1185">Reference proteome</keyword>
<name>A0ABY8XL29_9PSEU</name>
<protein>
    <submittedName>
        <fullName evidence="2">Uncharacterized protein</fullName>
    </submittedName>
</protein>
<dbReference type="EMBL" id="CP127173">
    <property type="protein sequence ID" value="WIV56311.1"/>
    <property type="molecule type" value="Genomic_DNA"/>
</dbReference>
<evidence type="ECO:0000256" key="1">
    <source>
        <dbReference type="SAM" id="MobiDB-lite"/>
    </source>
</evidence>
<feature type="compositionally biased region" description="Basic and acidic residues" evidence="1">
    <location>
        <begin position="7"/>
        <end position="16"/>
    </location>
</feature>
<feature type="region of interest" description="Disordered" evidence="1">
    <location>
        <begin position="63"/>
        <end position="163"/>
    </location>
</feature>
<feature type="region of interest" description="Disordered" evidence="1">
    <location>
        <begin position="177"/>
        <end position="197"/>
    </location>
</feature>
<proteinExistence type="predicted"/>
<reference evidence="2 3" key="1">
    <citation type="submission" date="2023-06" db="EMBL/GenBank/DDBJ databases">
        <authorList>
            <person name="Oyuntsetseg B."/>
            <person name="Kim S.B."/>
        </authorList>
    </citation>
    <scope>NUCLEOTIDE SEQUENCE [LARGE SCALE GENOMIC DNA]</scope>
    <source>
        <strain evidence="2 3">2-2</strain>
    </source>
</reference>
<gene>
    <name evidence="2" type="ORF">QP939_47220</name>
</gene>
<evidence type="ECO:0000313" key="3">
    <source>
        <dbReference type="Proteomes" id="UP001227101"/>
    </source>
</evidence>
<organism evidence="2 3">
    <name type="scientific">Amycolatopsis nalaikhensis</name>
    <dbReference type="NCBI Taxonomy" id="715472"/>
    <lineage>
        <taxon>Bacteria</taxon>
        <taxon>Bacillati</taxon>
        <taxon>Actinomycetota</taxon>
        <taxon>Actinomycetes</taxon>
        <taxon>Pseudonocardiales</taxon>
        <taxon>Pseudonocardiaceae</taxon>
        <taxon>Amycolatopsis</taxon>
    </lineage>
</organism>
<feature type="compositionally biased region" description="Basic and acidic residues" evidence="1">
    <location>
        <begin position="63"/>
        <end position="75"/>
    </location>
</feature>
<accession>A0ABY8XL29</accession>
<feature type="region of interest" description="Disordered" evidence="1">
    <location>
        <begin position="1"/>
        <end position="31"/>
    </location>
</feature>
<dbReference type="Proteomes" id="UP001227101">
    <property type="component" value="Chromosome"/>
</dbReference>